<dbReference type="Pfam" id="PF03133">
    <property type="entry name" value="TTL"/>
    <property type="match status" value="1"/>
</dbReference>
<dbReference type="PROSITE" id="PS51221">
    <property type="entry name" value="TTL"/>
    <property type="match status" value="1"/>
</dbReference>
<name>A0A8S1VU53_9CILI</name>
<dbReference type="AlphaFoldDB" id="A0A8S1VU53"/>
<dbReference type="OrthoDB" id="290395at2759"/>
<dbReference type="Proteomes" id="UP000689195">
    <property type="component" value="Unassembled WGS sequence"/>
</dbReference>
<accession>A0A8S1VU53</accession>
<protein>
    <recommendedName>
        <fullName evidence="3">Tubulin-tyrosine ligase family protein</fullName>
    </recommendedName>
</protein>
<sequence>MLREELFLRTPQQKRTTNGISFQQKINQLNKKNSIKFSELLKERRLDCKSTQKVTFRRPSLSRKPVYRIQQAVSIQRHLSQEPQTSGTYSVVFSNYAHQYMDKRKIQTSNCDPNEDTKINQQKILKGCYNQSDTTNTRSILTSLLQGMQHRISAEKNMGVLGFQVVPFTKLIEHNALISQQTIRHKAFSQDKERDKSQSFTEELDKRVKSKIVQSNKQRKSINQANASPIPQKVIVPQSNSTQPNNFKFSLTEYSQLSREQLFQTKLQNYQHFLFLVSCQSGFYTQPQDNLIDLKLKIGGGNNSFLIKEILKQRWWWNQYKYNELLDEDSNFIWTQIKVQEFINQQQQSNNYCVQQQQQKKKIVNQQSFNSIKKKQVIDPFLRLMRDDSEYKLIDRNQKAYLKIVNMKNLNILQVDSNIKIHNHIDRNYHLGNKKAMYHNLKKYYELTKQDLNMIIPKTFHIQKGARDKTYLQFLEFYKKQPKGSTWIVKPGEFTNRGTGITVCQSLSEINKIISKKQMHSNGKQFTYLIQKYIEKPFLYNKRKFDIRCYFLITQLNNIMRAYWYEDGYIRTSSEEFDLDDPANLYVHLTNDAIQKYADTYGKYENGNKLSFSEFQRYLDNQPKKYNFYKDLYPQLIDIATISIKSVYCKLAPYKKQYNFEIFGLDFMIDQSFKPYLIEINTNPCLETSSPILQRIIPQMVENAFRMSIDTIIPPPDASLWPPCKKHLLFYDNLLENNKFQLIFDEREDSEELIKLYGAILIHDEIDEMDEEEEEYESENENKNFDN</sequence>
<organism evidence="1 2">
    <name type="scientific">Paramecium pentaurelia</name>
    <dbReference type="NCBI Taxonomy" id="43138"/>
    <lineage>
        <taxon>Eukaryota</taxon>
        <taxon>Sar</taxon>
        <taxon>Alveolata</taxon>
        <taxon>Ciliophora</taxon>
        <taxon>Intramacronucleata</taxon>
        <taxon>Oligohymenophorea</taxon>
        <taxon>Peniculida</taxon>
        <taxon>Parameciidae</taxon>
        <taxon>Paramecium</taxon>
    </lineage>
</organism>
<proteinExistence type="predicted"/>
<comment type="caution">
    <text evidence="1">The sequence shown here is derived from an EMBL/GenBank/DDBJ whole genome shotgun (WGS) entry which is preliminary data.</text>
</comment>
<evidence type="ECO:0008006" key="3">
    <source>
        <dbReference type="Google" id="ProtNLM"/>
    </source>
</evidence>
<keyword evidence="2" id="KW-1185">Reference proteome</keyword>
<evidence type="ECO:0000313" key="2">
    <source>
        <dbReference type="Proteomes" id="UP000689195"/>
    </source>
</evidence>
<dbReference type="InterPro" id="IPR004344">
    <property type="entry name" value="TTL/TTLL_fam"/>
</dbReference>
<gene>
    <name evidence="1" type="ORF">PPENT_87.1.T0720161</name>
</gene>
<reference evidence="1" key="1">
    <citation type="submission" date="2021-01" db="EMBL/GenBank/DDBJ databases">
        <authorList>
            <consortium name="Genoscope - CEA"/>
            <person name="William W."/>
        </authorList>
    </citation>
    <scope>NUCLEOTIDE SEQUENCE</scope>
</reference>
<evidence type="ECO:0000313" key="1">
    <source>
        <dbReference type="EMBL" id="CAD8179675.1"/>
    </source>
</evidence>
<dbReference type="PANTHER" id="PTHR46069:SF1">
    <property type="entry name" value="CHROMOSOME UNDETERMINED SCAFFOLD_125, WHOLE GENOME SHOTGUN SEQUENCE"/>
    <property type="match status" value="1"/>
</dbReference>
<dbReference type="EMBL" id="CAJJDO010000072">
    <property type="protein sequence ID" value="CAD8179675.1"/>
    <property type="molecule type" value="Genomic_DNA"/>
</dbReference>
<dbReference type="PANTHER" id="PTHR46069">
    <property type="entry name" value="TUBULIN TYROSINE LIGASE"/>
    <property type="match status" value="1"/>
</dbReference>